<gene>
    <name evidence="2" type="ORF">NPIL_119661</name>
    <name evidence="1" type="ORF">NPIL_237331</name>
</gene>
<evidence type="ECO:0000313" key="1">
    <source>
        <dbReference type="EMBL" id="GFS83307.1"/>
    </source>
</evidence>
<dbReference type="Proteomes" id="UP000887013">
    <property type="component" value="Unassembled WGS sequence"/>
</dbReference>
<organism evidence="2 3">
    <name type="scientific">Nephila pilipes</name>
    <name type="common">Giant wood spider</name>
    <name type="synonym">Nephila maculata</name>
    <dbReference type="NCBI Taxonomy" id="299642"/>
    <lineage>
        <taxon>Eukaryota</taxon>
        <taxon>Metazoa</taxon>
        <taxon>Ecdysozoa</taxon>
        <taxon>Arthropoda</taxon>
        <taxon>Chelicerata</taxon>
        <taxon>Arachnida</taxon>
        <taxon>Araneae</taxon>
        <taxon>Araneomorphae</taxon>
        <taxon>Entelegynae</taxon>
        <taxon>Araneoidea</taxon>
        <taxon>Nephilidae</taxon>
        <taxon>Nephila</taxon>
    </lineage>
</organism>
<sequence length="85" mass="9807">MMKIIVYAMRCIRKGNEYAVIFWGIMSLPQPPTKFLRLCNPLLQAFGVPYEKSMPEAVREAVDEMLKKETLLGRLIETGRNEAFL</sequence>
<accession>A0A8X6QVJ2</accession>
<comment type="caution">
    <text evidence="2">The sequence shown here is derived from an EMBL/GenBank/DDBJ whole genome shotgun (WGS) entry which is preliminary data.</text>
</comment>
<reference evidence="2" key="1">
    <citation type="submission" date="2020-08" db="EMBL/GenBank/DDBJ databases">
        <title>Multicomponent nature underlies the extraordinary mechanical properties of spider dragline silk.</title>
        <authorList>
            <person name="Kono N."/>
            <person name="Nakamura H."/>
            <person name="Mori M."/>
            <person name="Yoshida Y."/>
            <person name="Ohtoshi R."/>
            <person name="Malay A.D."/>
            <person name="Moran D.A.P."/>
            <person name="Tomita M."/>
            <person name="Numata K."/>
            <person name="Arakawa K."/>
        </authorList>
    </citation>
    <scope>NUCLEOTIDE SEQUENCE</scope>
</reference>
<dbReference type="EMBL" id="BMAW01084457">
    <property type="protein sequence ID" value="GFU38862.1"/>
    <property type="molecule type" value="Genomic_DNA"/>
</dbReference>
<protein>
    <submittedName>
        <fullName evidence="2">Uncharacterized protein</fullName>
    </submittedName>
</protein>
<dbReference type="OrthoDB" id="6429968at2759"/>
<name>A0A8X6QVJ2_NEPPI</name>
<evidence type="ECO:0000313" key="3">
    <source>
        <dbReference type="Proteomes" id="UP000887013"/>
    </source>
</evidence>
<keyword evidence="3" id="KW-1185">Reference proteome</keyword>
<dbReference type="EMBL" id="BMAW01098151">
    <property type="protein sequence ID" value="GFS83307.1"/>
    <property type="molecule type" value="Genomic_DNA"/>
</dbReference>
<dbReference type="AlphaFoldDB" id="A0A8X6QVJ2"/>
<proteinExistence type="predicted"/>
<evidence type="ECO:0000313" key="2">
    <source>
        <dbReference type="EMBL" id="GFU38862.1"/>
    </source>
</evidence>